<comment type="subunit">
    <text evidence="1">Acetyl-CoA carboxylase is a heterohexamer composed of biotin carboxyl carrier protein, biotin carboxylase and 2 subunits each of ACCase subunit alpha and ACCase plastid-coded subunit beta (accD).</text>
</comment>
<protein>
    <recommendedName>
        <fullName evidence="3">Acetyl-coenzyme A carboxylase carboxyl transferase subunit beta</fullName>
        <shortName evidence="3">ACCase subunit beta</shortName>
        <shortName evidence="3">Acetyl-CoA carboxylase carboxyltransferase subunit beta</shortName>
        <ecNumber evidence="3">2.1.3.15</ecNumber>
    </recommendedName>
</protein>
<organism evidence="5">
    <name type="scientific">Cyanidium sp. THAL103</name>
    <dbReference type="NCBI Taxonomy" id="3027999"/>
    <lineage>
        <taxon>Eukaryota</taxon>
        <taxon>Rhodophyta</taxon>
        <taxon>Bangiophyceae</taxon>
        <taxon>Cyanidiales</taxon>
        <taxon>Cyanidiaceae</taxon>
        <taxon>Cyanidium</taxon>
    </lineage>
</organism>
<keyword evidence="3" id="KW-0067">ATP-binding</keyword>
<dbReference type="GO" id="GO:0005524">
    <property type="term" value="F:ATP binding"/>
    <property type="evidence" value="ECO:0007669"/>
    <property type="project" value="UniProtKB-KW"/>
</dbReference>
<keyword evidence="5" id="KW-0934">Plastid</keyword>
<keyword evidence="2 3" id="KW-0808">Transferase</keyword>
<dbReference type="InterPro" id="IPR000438">
    <property type="entry name" value="Acetyl_CoA_COase_Trfase_b_su"/>
</dbReference>
<comment type="cofactor">
    <cofactor evidence="3">
        <name>Zn(2+)</name>
        <dbReference type="ChEBI" id="CHEBI:29105"/>
    </cofactor>
    <text evidence="3">Binds 1 zinc ion per subunit.</text>
</comment>
<sequence length="268" mass="30126">MISYKTMNRNSLWIKCELCKTLHYINDLIKEKKVCHVCKNHLYMSSKERIASLCDENSWLEINPHIISNDPLGFKDQKSYILRLEEAKRITGLKEAVQTGIAKIFNIDIGMAIMDFSFMGGSMGAVVGEKIARLIDLCVKNNYPLIILSASGGARMQEGVISLMQMAKISAALQKLHESKQLYISVLTSPTTGGVMASFATLGDIILAEPKATVGFAGKRVIQQTLKEEYPTNFQSSEFAFNNGFIDLIIDRRVLKNTLHKILKFHRY</sequence>
<evidence type="ECO:0000256" key="1">
    <source>
        <dbReference type="ARBA" id="ARBA00011842"/>
    </source>
</evidence>
<keyword evidence="3" id="KW-0479">Metal-binding</keyword>
<keyword evidence="3" id="KW-0443">Lipid metabolism</keyword>
<proteinExistence type="inferred from homology"/>
<evidence type="ECO:0000256" key="2">
    <source>
        <dbReference type="ARBA" id="ARBA00022679"/>
    </source>
</evidence>
<evidence type="ECO:0000313" key="5">
    <source>
        <dbReference type="EMBL" id="WDB00089.1"/>
    </source>
</evidence>
<accession>A0A9Y1I460</accession>
<dbReference type="InterPro" id="IPR034733">
    <property type="entry name" value="AcCoA_carboxyl_beta"/>
</dbReference>
<dbReference type="NCBIfam" id="TIGR00515">
    <property type="entry name" value="accD"/>
    <property type="match status" value="1"/>
</dbReference>
<gene>
    <name evidence="3 5" type="primary">accD</name>
    <name evidence="5" type="ORF">CspTHAL103_164</name>
</gene>
<feature type="binding site" evidence="3">
    <location>
        <position position="19"/>
    </location>
    <ligand>
        <name>Zn(2+)</name>
        <dbReference type="ChEBI" id="CHEBI:29105"/>
    </ligand>
</feature>
<comment type="pathway">
    <text evidence="3">Lipid metabolism; malonyl-CoA biosynthesis; malonyl-CoA from acetyl-CoA: step 1/1.</text>
</comment>
<feature type="binding site" evidence="3">
    <location>
        <position position="35"/>
    </location>
    <ligand>
        <name>Zn(2+)</name>
        <dbReference type="ChEBI" id="CHEBI:29105"/>
    </ligand>
</feature>
<dbReference type="GO" id="GO:0006633">
    <property type="term" value="P:fatty acid biosynthetic process"/>
    <property type="evidence" value="ECO:0007669"/>
    <property type="project" value="UniProtKB-KW"/>
</dbReference>
<dbReference type="GO" id="GO:0009317">
    <property type="term" value="C:acetyl-CoA carboxylase complex"/>
    <property type="evidence" value="ECO:0007669"/>
    <property type="project" value="InterPro"/>
</dbReference>
<keyword evidence="3" id="KW-0862">Zinc</keyword>
<dbReference type="GO" id="GO:0003989">
    <property type="term" value="F:acetyl-CoA carboxylase activity"/>
    <property type="evidence" value="ECO:0007669"/>
    <property type="project" value="InterPro"/>
</dbReference>
<comment type="similarity">
    <text evidence="3">Belongs to the AccD/PCCB family.</text>
</comment>
<dbReference type="HAMAP" id="MF_01395">
    <property type="entry name" value="AcetylCoA_CT_beta"/>
    <property type="match status" value="1"/>
</dbReference>
<dbReference type="Gene3D" id="3.90.226.10">
    <property type="entry name" value="2-enoyl-CoA Hydratase, Chain A, domain 1"/>
    <property type="match status" value="1"/>
</dbReference>
<feature type="domain" description="CoA carboxyltransferase N-terminal" evidence="4">
    <location>
        <begin position="12"/>
        <end position="268"/>
    </location>
</feature>
<evidence type="ECO:0000259" key="4">
    <source>
        <dbReference type="PROSITE" id="PS50980"/>
    </source>
</evidence>
<dbReference type="GO" id="GO:2001295">
    <property type="term" value="P:malonyl-CoA biosynthetic process"/>
    <property type="evidence" value="ECO:0007669"/>
    <property type="project" value="UniProtKB-UniRule"/>
</dbReference>
<dbReference type="Pfam" id="PF01039">
    <property type="entry name" value="Carboxyl_trans"/>
    <property type="match status" value="1"/>
</dbReference>
<dbReference type="GO" id="GO:0016743">
    <property type="term" value="F:carboxyl- or carbamoyltransferase activity"/>
    <property type="evidence" value="ECO:0007669"/>
    <property type="project" value="UniProtKB-UniRule"/>
</dbReference>
<comment type="subunit">
    <text evidence="3">Acetyl-CoA carboxylase is a heterohexamer composed of biotin carboxyl carrier protein (AccB), biotin carboxylase (AccC) and two subunits each of ACCase subunit alpha (AccA) and ACCase subunit beta (AccD).</text>
</comment>
<dbReference type="SUPFAM" id="SSF52096">
    <property type="entry name" value="ClpP/crotonase"/>
    <property type="match status" value="1"/>
</dbReference>
<evidence type="ECO:0000256" key="3">
    <source>
        <dbReference type="HAMAP-Rule" id="MF_01395"/>
    </source>
</evidence>
<comment type="function">
    <text evidence="3">Component of the acetyl coenzyme A carboxylase (ACC) complex. Biotin carboxylase (BC) catalyzes the carboxylation of biotin on its carrier protein (BCCP) and then the CO(2) group is transferred by the transcarboxylase to acetyl-CoA to form malonyl-CoA.</text>
</comment>
<dbReference type="EMBL" id="OP616817">
    <property type="protein sequence ID" value="WDB00089.1"/>
    <property type="molecule type" value="Genomic_DNA"/>
</dbReference>
<geneLocation type="plastid" evidence="5"/>
<dbReference type="PRINTS" id="PR01070">
    <property type="entry name" value="ACCCTRFRASEB"/>
</dbReference>
<dbReference type="InterPro" id="IPR029045">
    <property type="entry name" value="ClpP/crotonase-like_dom_sf"/>
</dbReference>
<dbReference type="AlphaFoldDB" id="A0A9Y1I460"/>
<comment type="catalytic activity">
    <reaction evidence="3">
        <text>N(6)-carboxybiotinyl-L-lysyl-[protein] + acetyl-CoA = N(6)-biotinyl-L-lysyl-[protein] + malonyl-CoA</text>
        <dbReference type="Rhea" id="RHEA:54728"/>
        <dbReference type="Rhea" id="RHEA-COMP:10505"/>
        <dbReference type="Rhea" id="RHEA-COMP:10506"/>
        <dbReference type="ChEBI" id="CHEBI:57288"/>
        <dbReference type="ChEBI" id="CHEBI:57384"/>
        <dbReference type="ChEBI" id="CHEBI:83144"/>
        <dbReference type="ChEBI" id="CHEBI:83145"/>
        <dbReference type="EC" id="2.1.3.15"/>
    </reaction>
</comment>
<dbReference type="EC" id="2.1.3.15" evidence="3"/>
<feature type="binding site" evidence="3">
    <location>
        <position position="16"/>
    </location>
    <ligand>
        <name>Zn(2+)</name>
        <dbReference type="ChEBI" id="CHEBI:29105"/>
    </ligand>
</feature>
<keyword evidence="3" id="KW-0863">Zinc-finger</keyword>
<keyword evidence="3" id="KW-0444">Lipid biosynthesis</keyword>
<feature type="binding site" evidence="3">
    <location>
        <position position="38"/>
    </location>
    <ligand>
        <name>Zn(2+)</name>
        <dbReference type="ChEBI" id="CHEBI:29105"/>
    </ligand>
</feature>
<dbReference type="PROSITE" id="PS50980">
    <property type="entry name" value="COA_CT_NTER"/>
    <property type="match status" value="1"/>
</dbReference>
<dbReference type="GO" id="GO:0008270">
    <property type="term" value="F:zinc ion binding"/>
    <property type="evidence" value="ECO:0007669"/>
    <property type="project" value="UniProtKB-UniRule"/>
</dbReference>
<name>A0A9Y1I460_9RHOD</name>
<feature type="zinc finger region" description="C4-type" evidence="3">
    <location>
        <begin position="16"/>
        <end position="38"/>
    </location>
</feature>
<dbReference type="InterPro" id="IPR011762">
    <property type="entry name" value="COA_CT_N"/>
</dbReference>
<keyword evidence="3" id="KW-0547">Nucleotide-binding</keyword>
<keyword evidence="3" id="KW-0275">Fatty acid biosynthesis</keyword>
<dbReference type="PANTHER" id="PTHR42995">
    <property type="entry name" value="ACETYL-COENZYME A CARBOXYLASE CARBOXYL TRANSFERASE SUBUNIT BETA, CHLOROPLASTIC"/>
    <property type="match status" value="1"/>
</dbReference>
<keyword evidence="3" id="KW-0276">Fatty acid metabolism</keyword>
<dbReference type="PANTHER" id="PTHR42995:SF5">
    <property type="entry name" value="ACETYL-COENZYME A CARBOXYLASE CARBOXYL TRANSFERASE SUBUNIT BETA, CHLOROPLASTIC"/>
    <property type="match status" value="1"/>
</dbReference>
<reference evidence="5" key="1">
    <citation type="journal article" date="2023" name="J. Phycol.">
        <title>Revised classification of the Cyanidiophyceae based on plastid genome data with descriptions of the Cavernulicolales ord. nov. and Galdieriales ord. nov. (Rhodophyta).</title>
        <authorList>
            <person name="Park S.I."/>
            <person name="Cho C.H."/>
            <person name="Ciniglia C."/>
            <person name="Huang T.Y."/>
            <person name="Liu S.L."/>
            <person name="Bustamante D.E."/>
            <person name="Calderon M.S."/>
            <person name="Mansilla A."/>
            <person name="McDermott T."/>
            <person name="Andersen R.A."/>
            <person name="Yoon H.S."/>
        </authorList>
    </citation>
    <scope>NUCLEOTIDE SEQUENCE</scope>
</reference>